<evidence type="ECO:0000256" key="2">
    <source>
        <dbReference type="ARBA" id="ARBA00010152"/>
    </source>
</evidence>
<keyword evidence="4" id="KW-0689">Ribosomal protein</keyword>
<evidence type="ECO:0000256" key="4">
    <source>
        <dbReference type="ARBA" id="ARBA00022980"/>
    </source>
</evidence>
<evidence type="ECO:0000256" key="1">
    <source>
        <dbReference type="ARBA" id="ARBA00004173"/>
    </source>
</evidence>
<dbReference type="EMBL" id="MU004192">
    <property type="protein sequence ID" value="KAF2493531.1"/>
    <property type="molecule type" value="Genomic_DNA"/>
</dbReference>
<dbReference type="Proteomes" id="UP000799750">
    <property type="component" value="Unassembled WGS sequence"/>
</dbReference>
<gene>
    <name evidence="7" type="ORF">BU16DRAFT_563686</name>
</gene>
<dbReference type="Pfam" id="PF09809">
    <property type="entry name" value="MRP-L27"/>
    <property type="match status" value="1"/>
</dbReference>
<dbReference type="GO" id="GO:0006412">
    <property type="term" value="P:translation"/>
    <property type="evidence" value="ECO:0007669"/>
    <property type="project" value="TreeGrafter"/>
</dbReference>
<evidence type="ECO:0008006" key="9">
    <source>
        <dbReference type="Google" id="ProtNLM"/>
    </source>
</evidence>
<name>A0A6A6QMC2_9PEZI</name>
<dbReference type="PANTHER" id="PTHR21338:SF0">
    <property type="entry name" value="LARGE RIBOSOMAL SUBUNIT PROTEIN ML41"/>
    <property type="match status" value="1"/>
</dbReference>
<organism evidence="7 8">
    <name type="scientific">Lophium mytilinum</name>
    <dbReference type="NCBI Taxonomy" id="390894"/>
    <lineage>
        <taxon>Eukaryota</taxon>
        <taxon>Fungi</taxon>
        <taxon>Dikarya</taxon>
        <taxon>Ascomycota</taxon>
        <taxon>Pezizomycotina</taxon>
        <taxon>Dothideomycetes</taxon>
        <taxon>Pleosporomycetidae</taxon>
        <taxon>Mytilinidiales</taxon>
        <taxon>Mytilinidiaceae</taxon>
        <taxon>Lophium</taxon>
    </lineage>
</organism>
<dbReference type="PANTHER" id="PTHR21338">
    <property type="entry name" value="MITOCHONDRIAL RIBOSOMAL PROTEIN L41"/>
    <property type="match status" value="1"/>
</dbReference>
<sequence>MQPTPILQRALRRLQLTTKQAGKDYYKGNRVGSHGRHTKHGKYVIEWQKVRTYVCPRDLEKSSLSPFVATRIEIERGTFAGTKGPMDGAVYLERWKAENGQD</sequence>
<dbReference type="GO" id="GO:0005762">
    <property type="term" value="C:mitochondrial large ribosomal subunit"/>
    <property type="evidence" value="ECO:0007669"/>
    <property type="project" value="InterPro"/>
</dbReference>
<keyword evidence="5" id="KW-0496">Mitochondrion</keyword>
<evidence type="ECO:0000256" key="6">
    <source>
        <dbReference type="ARBA" id="ARBA00023274"/>
    </source>
</evidence>
<dbReference type="AlphaFoldDB" id="A0A6A6QMC2"/>
<evidence type="ECO:0000313" key="8">
    <source>
        <dbReference type="Proteomes" id="UP000799750"/>
    </source>
</evidence>
<protein>
    <recommendedName>
        <fullName evidence="9">50S ribosomal protein-like protein YmL27</fullName>
    </recommendedName>
</protein>
<keyword evidence="3" id="KW-0809">Transit peptide</keyword>
<dbReference type="GO" id="GO:0003735">
    <property type="term" value="F:structural constituent of ribosome"/>
    <property type="evidence" value="ECO:0007669"/>
    <property type="project" value="InterPro"/>
</dbReference>
<proteinExistence type="inferred from homology"/>
<evidence type="ECO:0000313" key="7">
    <source>
        <dbReference type="EMBL" id="KAF2493531.1"/>
    </source>
</evidence>
<comment type="subcellular location">
    <subcellularLocation>
        <location evidence="1">Mitochondrion</location>
    </subcellularLocation>
</comment>
<keyword evidence="6" id="KW-0687">Ribonucleoprotein</keyword>
<comment type="similarity">
    <text evidence="2">Belongs to the mitochondrion-specific ribosomal protein mL41 family.</text>
</comment>
<reference evidence="7" key="1">
    <citation type="journal article" date="2020" name="Stud. Mycol.">
        <title>101 Dothideomycetes genomes: a test case for predicting lifestyles and emergence of pathogens.</title>
        <authorList>
            <person name="Haridas S."/>
            <person name="Albert R."/>
            <person name="Binder M."/>
            <person name="Bloem J."/>
            <person name="Labutti K."/>
            <person name="Salamov A."/>
            <person name="Andreopoulos B."/>
            <person name="Baker S."/>
            <person name="Barry K."/>
            <person name="Bills G."/>
            <person name="Bluhm B."/>
            <person name="Cannon C."/>
            <person name="Castanera R."/>
            <person name="Culley D."/>
            <person name="Daum C."/>
            <person name="Ezra D."/>
            <person name="Gonzalez J."/>
            <person name="Henrissat B."/>
            <person name="Kuo A."/>
            <person name="Liang C."/>
            <person name="Lipzen A."/>
            <person name="Lutzoni F."/>
            <person name="Magnuson J."/>
            <person name="Mondo S."/>
            <person name="Nolan M."/>
            <person name="Ohm R."/>
            <person name="Pangilinan J."/>
            <person name="Park H.-J."/>
            <person name="Ramirez L."/>
            <person name="Alfaro M."/>
            <person name="Sun H."/>
            <person name="Tritt A."/>
            <person name="Yoshinaga Y."/>
            <person name="Zwiers L.-H."/>
            <person name="Turgeon B."/>
            <person name="Goodwin S."/>
            <person name="Spatafora J."/>
            <person name="Crous P."/>
            <person name="Grigoriev I."/>
        </authorList>
    </citation>
    <scope>NUCLEOTIDE SEQUENCE</scope>
    <source>
        <strain evidence="7">CBS 269.34</strain>
    </source>
</reference>
<keyword evidence="8" id="KW-1185">Reference proteome</keyword>
<dbReference type="InterPro" id="IPR019189">
    <property type="entry name" value="Ribosomal_mL41"/>
</dbReference>
<accession>A0A6A6QMC2</accession>
<evidence type="ECO:0000256" key="5">
    <source>
        <dbReference type="ARBA" id="ARBA00023128"/>
    </source>
</evidence>
<evidence type="ECO:0000256" key="3">
    <source>
        <dbReference type="ARBA" id="ARBA00022946"/>
    </source>
</evidence>
<dbReference type="OrthoDB" id="408933at2759"/>